<keyword evidence="4" id="KW-0805">Transcription regulation</keyword>
<comment type="caution">
    <text evidence="6">The sequence shown here is derived from an EMBL/GenBank/DDBJ whole genome shotgun (WGS) entry which is preliminary data.</text>
</comment>
<evidence type="ECO:0000256" key="3">
    <source>
        <dbReference type="ARBA" id="ARBA00023242"/>
    </source>
</evidence>
<feature type="compositionally biased region" description="Acidic residues" evidence="5">
    <location>
        <begin position="258"/>
        <end position="276"/>
    </location>
</feature>
<evidence type="ECO:0000256" key="1">
    <source>
        <dbReference type="ARBA" id="ARBA00004123"/>
    </source>
</evidence>
<sequence length="276" mass="31209">MPDTFIQERLNSLHEIDCKIVSLLDSMSTIFQTYTTPKSSDALSQNELREQFELQTKSIYNLVSTVAIDLRKEVKVMDDNIGVYDKNEDGVMILPISVDQKNSTLGDKKMKYELSQMDKIIHIERKPVEVVEREVEEKPTELKKEEASSEPTFKEVKEEEDSDSTKDSTIVPDVVPEEAPATSHAIDSENQTKLNSDDDMNITSINTPIPEPEVKQEPVDETTTKTDEGQDTEMKEVPAEGALKEEEDPTKTIPGTETFEDDMLFGDDDADTDMFF</sequence>
<evidence type="ECO:0000313" key="6">
    <source>
        <dbReference type="EMBL" id="CAH2353768.1"/>
    </source>
</evidence>
<keyword evidence="7" id="KW-1185">Reference proteome</keyword>
<feature type="compositionally biased region" description="Basic and acidic residues" evidence="5">
    <location>
        <begin position="135"/>
        <end position="157"/>
    </location>
</feature>
<evidence type="ECO:0000256" key="4">
    <source>
        <dbReference type="RuleBase" id="RU364147"/>
    </source>
</evidence>
<dbReference type="GO" id="GO:0006357">
    <property type="term" value="P:regulation of transcription by RNA polymerase II"/>
    <property type="evidence" value="ECO:0007669"/>
    <property type="project" value="InterPro"/>
</dbReference>
<dbReference type="GO" id="GO:0003712">
    <property type="term" value="F:transcription coregulator activity"/>
    <property type="evidence" value="ECO:0007669"/>
    <property type="project" value="InterPro"/>
</dbReference>
<reference evidence="6" key="1">
    <citation type="submission" date="2022-03" db="EMBL/GenBank/DDBJ databases">
        <authorList>
            <person name="Legras J.-L."/>
            <person name="Devillers H."/>
            <person name="Grondin C."/>
        </authorList>
    </citation>
    <scope>NUCLEOTIDE SEQUENCE</scope>
    <source>
        <strain evidence="6">CLIB 1423</strain>
    </source>
</reference>
<evidence type="ECO:0000256" key="5">
    <source>
        <dbReference type="SAM" id="MobiDB-lite"/>
    </source>
</evidence>
<evidence type="ECO:0000313" key="7">
    <source>
        <dbReference type="Proteomes" id="UP000837801"/>
    </source>
</evidence>
<comment type="function">
    <text evidence="4">Component of the Mediator complex, a coactivator involved in the regulated transcription of nearly all RNA polymerase II-dependent genes. Mediator functions as a bridge to convey information from gene-specific regulatory proteins to the basal RNA polymerase II transcription machinery. Mediator is recruited to promoters by direct interactions with regulatory proteins and serves as a scaffold for the assembly of a functional pre-initiation complex with RNA polymerase II and the general transcription factors.</text>
</comment>
<dbReference type="AlphaFoldDB" id="A0A9P0QRU7"/>
<keyword evidence="4" id="KW-0010">Activator</keyword>
<dbReference type="OrthoDB" id="5418434at2759"/>
<dbReference type="Pfam" id="PF10280">
    <property type="entry name" value="Med11"/>
    <property type="match status" value="1"/>
</dbReference>
<comment type="subunit">
    <text evidence="4">Component of the Mediator complex.</text>
</comment>
<dbReference type="InterPro" id="IPR019404">
    <property type="entry name" value="Mediator_Med11"/>
</dbReference>
<gene>
    <name evidence="4" type="primary">MED11</name>
    <name evidence="6" type="ORF">CLIB1423_12S02498</name>
</gene>
<dbReference type="EMBL" id="CAKXYY010000012">
    <property type="protein sequence ID" value="CAH2353768.1"/>
    <property type="molecule type" value="Genomic_DNA"/>
</dbReference>
<keyword evidence="4" id="KW-0804">Transcription</keyword>
<feature type="compositionally biased region" description="Basic and acidic residues" evidence="5">
    <location>
        <begin position="212"/>
        <end position="244"/>
    </location>
</feature>
<name>A0A9P0QRU7_9ASCO</name>
<keyword evidence="3 4" id="KW-0539">Nucleus</keyword>
<comment type="similarity">
    <text evidence="2 4">Belongs to the Mediator complex subunit 11 family.</text>
</comment>
<dbReference type="GO" id="GO:0016592">
    <property type="term" value="C:mediator complex"/>
    <property type="evidence" value="ECO:0007669"/>
    <property type="project" value="InterPro"/>
</dbReference>
<accession>A0A9P0QRU7</accession>
<feature type="region of interest" description="Disordered" evidence="5">
    <location>
        <begin position="135"/>
        <end position="276"/>
    </location>
</feature>
<proteinExistence type="inferred from homology"/>
<protein>
    <recommendedName>
        <fullName evidence="4">Mediator of RNA polymerase II transcription subunit 11</fullName>
    </recommendedName>
    <alternativeName>
        <fullName evidence="4">Mediator complex subunit 11</fullName>
    </alternativeName>
</protein>
<dbReference type="Gene3D" id="1.10.287.3490">
    <property type="match status" value="1"/>
</dbReference>
<evidence type="ECO:0000256" key="2">
    <source>
        <dbReference type="ARBA" id="ARBA00008186"/>
    </source>
</evidence>
<organism evidence="6 7">
    <name type="scientific">[Candida] railenensis</name>
    <dbReference type="NCBI Taxonomy" id="45579"/>
    <lineage>
        <taxon>Eukaryota</taxon>
        <taxon>Fungi</taxon>
        <taxon>Dikarya</taxon>
        <taxon>Ascomycota</taxon>
        <taxon>Saccharomycotina</taxon>
        <taxon>Pichiomycetes</taxon>
        <taxon>Debaryomycetaceae</taxon>
        <taxon>Kurtzmaniella</taxon>
    </lineage>
</organism>
<dbReference type="Proteomes" id="UP000837801">
    <property type="component" value="Unassembled WGS sequence"/>
</dbReference>
<comment type="subcellular location">
    <subcellularLocation>
        <location evidence="1 4">Nucleus</location>
    </subcellularLocation>
</comment>